<evidence type="ECO:0000313" key="2">
    <source>
        <dbReference type="EMBL" id="KAL3524926.1"/>
    </source>
</evidence>
<feature type="coiled-coil region" evidence="1">
    <location>
        <begin position="165"/>
        <end position="231"/>
    </location>
</feature>
<keyword evidence="3" id="KW-1185">Reference proteome</keyword>
<feature type="coiled-coil region" evidence="1">
    <location>
        <begin position="553"/>
        <end position="671"/>
    </location>
</feature>
<evidence type="ECO:0000256" key="1">
    <source>
        <dbReference type="SAM" id="Coils"/>
    </source>
</evidence>
<comment type="caution">
    <text evidence="2">The sequence shown here is derived from an EMBL/GenBank/DDBJ whole genome shotgun (WGS) entry which is preliminary data.</text>
</comment>
<dbReference type="Proteomes" id="UP001630127">
    <property type="component" value="Unassembled WGS sequence"/>
</dbReference>
<accession>A0ABD2ZZN1</accession>
<dbReference type="PANTHER" id="PTHR45287">
    <property type="entry name" value="OS03G0691500 PROTEIN"/>
    <property type="match status" value="1"/>
</dbReference>
<feature type="coiled-coil region" evidence="1">
    <location>
        <begin position="823"/>
        <end position="934"/>
    </location>
</feature>
<protein>
    <submittedName>
        <fullName evidence="2">Uncharacterized protein</fullName>
    </submittedName>
</protein>
<feature type="coiled-coil region" evidence="1">
    <location>
        <begin position="313"/>
        <end position="379"/>
    </location>
</feature>
<gene>
    <name evidence="2" type="ORF">ACH5RR_013298</name>
</gene>
<feature type="coiled-coil region" evidence="1">
    <location>
        <begin position="1081"/>
        <end position="1140"/>
    </location>
</feature>
<organism evidence="2 3">
    <name type="scientific">Cinchona calisaya</name>
    <dbReference type="NCBI Taxonomy" id="153742"/>
    <lineage>
        <taxon>Eukaryota</taxon>
        <taxon>Viridiplantae</taxon>
        <taxon>Streptophyta</taxon>
        <taxon>Embryophyta</taxon>
        <taxon>Tracheophyta</taxon>
        <taxon>Spermatophyta</taxon>
        <taxon>Magnoliopsida</taxon>
        <taxon>eudicotyledons</taxon>
        <taxon>Gunneridae</taxon>
        <taxon>Pentapetalae</taxon>
        <taxon>asterids</taxon>
        <taxon>lamiids</taxon>
        <taxon>Gentianales</taxon>
        <taxon>Rubiaceae</taxon>
        <taxon>Cinchonoideae</taxon>
        <taxon>Cinchoneae</taxon>
        <taxon>Cinchona</taxon>
    </lineage>
</organism>
<name>A0ABD2ZZN1_9GENT</name>
<feature type="coiled-coil region" evidence="1">
    <location>
        <begin position="724"/>
        <end position="780"/>
    </location>
</feature>
<feature type="coiled-coil region" evidence="1">
    <location>
        <begin position="999"/>
        <end position="1026"/>
    </location>
</feature>
<reference evidence="2 3" key="1">
    <citation type="submission" date="2024-11" db="EMBL/GenBank/DDBJ databases">
        <title>A near-complete genome assembly of Cinchona calisaya.</title>
        <authorList>
            <person name="Lian D.C."/>
            <person name="Zhao X.W."/>
            <person name="Wei L."/>
        </authorList>
    </citation>
    <scope>NUCLEOTIDE SEQUENCE [LARGE SCALE GENOMIC DNA]</scope>
    <source>
        <tissue evidence="2">Nenye</tissue>
    </source>
</reference>
<proteinExistence type="predicted"/>
<keyword evidence="1" id="KW-0175">Coiled coil</keyword>
<dbReference type="PANTHER" id="PTHR45287:SF4">
    <property type="entry name" value="OS03G0691500 PROTEIN"/>
    <property type="match status" value="1"/>
</dbReference>
<dbReference type="AlphaFoldDB" id="A0ABD2ZZN1"/>
<sequence>MGTVYEELDEANVEIEKLRADYGIKLEFSENLKRAHNEQLIKLQEANLKVNKLSQQLNEKAEEISIANQMCEELKSKLKEKEAVIKHLTCANDKLRADCKEKLRSSEEENRGLALALDEANAKSMDQEQLIRSLKVEVDGMKGIVSISQNKCLEVDRKHKAFQEMRRGEDVLLKLEDEKSKYENQLKWKKEQFGHLEEAHMKLQHEFKVSEKEWKKERASLLDEISRLQTNLDSQTRISESLQGRLQMCNQALAHEESKRKYLEVQLSESKTNFNSVFAEYEEAKSTIESLTGQRDKEIASLRNSLGTRESIYKEMEYQVRMLEQEKQELMVSLKELQEAQIREGGGSASSLTKLRNKLRSLEQVHKDCSARLKSKEAEWHSQLGVLMEKLNSCISELQCKNILIDQLQIKAEAHDSMIVQLALHNEEAAVMVLVLKLGLFEAQIKLADAYVDLDYIKKERNESLSLFRGLEEVHKDCSVGLKSKEAEWNSQLEFLAEKLKCCSSELDRKNVLIDQLKMEAEVHDSMVEQLALLNQEAAFNMLLLKSGFQEAYNKLAESYADLDEKNMQSKEKETHLLAELEMKSSALTIAQSDAEEERKKVAHLSEKVESVTFIEEQKLLQHKELERLEKLLNESNTCHCELKRQVLSMNSELKEVCSALSIANEELDEKVCRGMEFEFQMQIWNSFSKELKTNLEKDHQSDAEEEHKKIAHLSEKVESVTFIEEQKLLQHKELERLEKLLNESNTCQCELKRQVLSMNSELKEVCSALRIANEELDEKVCRGMEFEFQMQIWNSFSKELKTNLEKDHQMHGEMEASLQAQLLSLKSDLKKVRKTLSRANEELTERFCQANEAEFELQIWKSIAEQLKANLEEYHQMRKEVEASLLAEVAIEVNLRQEKEGHLIQLEEKDKRIEDLHEQIALLNQELETIEKKDKTPACTNNEKFYSSRISVQSADCNSDDYQEEEEWVKRELEGAILAQVDAKKNYEHEKEGLHHLVEERDQRIEDLQQLVKSLEQEFESSTSSFSSKLSDMQLEINLFNESWHMLTTALFLKETEIQEKNLIILELENDLTDLETGSQASSKSEVERLRGELEEEQRTSDLLIQKLNDEKGKIIEDVANLSSDRENLLNTLDVLSDRMHKLSMDDLQLMDSLRNKLHNFDSIELEIDFKGEDAYFDPVKENKNHYASPRTTKAEAMLDERLPLRALNNGLYL</sequence>
<evidence type="ECO:0000313" key="3">
    <source>
        <dbReference type="Proteomes" id="UP001630127"/>
    </source>
</evidence>
<dbReference type="InterPro" id="IPR040262">
    <property type="entry name" value="At4g38062-like"/>
</dbReference>
<feature type="coiled-coil region" evidence="1">
    <location>
        <begin position="1"/>
        <end position="137"/>
    </location>
</feature>
<dbReference type="EMBL" id="JBJUIK010000006">
    <property type="protein sequence ID" value="KAL3524926.1"/>
    <property type="molecule type" value="Genomic_DNA"/>
</dbReference>